<name>D9TFY1_CALOO</name>
<keyword evidence="1" id="KW-0812">Transmembrane</keyword>
<gene>
    <name evidence="2" type="ordered locus">COB47_1825</name>
</gene>
<dbReference type="EMBL" id="CP002164">
    <property type="protein sequence ID" value="ADL43101.1"/>
    <property type="molecule type" value="Genomic_DNA"/>
</dbReference>
<organism evidence="2 3">
    <name type="scientific">Caldicellulosiruptor obsidiansis (strain ATCC BAA-2073 / JCM 16842 / OB47)</name>
    <dbReference type="NCBI Taxonomy" id="608506"/>
    <lineage>
        <taxon>Bacteria</taxon>
        <taxon>Bacillati</taxon>
        <taxon>Bacillota</taxon>
        <taxon>Bacillota incertae sedis</taxon>
        <taxon>Caldicellulosiruptorales</taxon>
        <taxon>Caldicellulosiruptoraceae</taxon>
        <taxon>Caldicellulosiruptor</taxon>
    </lineage>
</organism>
<accession>D9TFY1</accession>
<dbReference type="KEGG" id="cob:COB47_1825"/>
<evidence type="ECO:0000313" key="3">
    <source>
        <dbReference type="Proteomes" id="UP000000347"/>
    </source>
</evidence>
<proteinExistence type="predicted"/>
<feature type="transmembrane region" description="Helical" evidence="1">
    <location>
        <begin position="6"/>
        <end position="25"/>
    </location>
</feature>
<dbReference type="STRING" id="608506.COB47_1825"/>
<dbReference type="AlphaFoldDB" id="D9TFY1"/>
<dbReference type="HOGENOM" id="CLU_3363921_0_0_9"/>
<keyword evidence="1" id="KW-1133">Transmembrane helix</keyword>
<keyword evidence="1" id="KW-0472">Membrane</keyword>
<protein>
    <submittedName>
        <fullName evidence="2">Uncharacterized protein</fullName>
    </submittedName>
</protein>
<evidence type="ECO:0000256" key="1">
    <source>
        <dbReference type="SAM" id="Phobius"/>
    </source>
</evidence>
<keyword evidence="3" id="KW-1185">Reference proteome</keyword>
<reference evidence="2 3" key="1">
    <citation type="journal article" date="2010" name="J. Bacteriol.">
        <title>Complete genome sequence of the cellulolytic thermophile Caldicellulosiruptor obsidiansis OB47T.</title>
        <authorList>
            <person name="Elkins J.G."/>
            <person name="Lochner A."/>
            <person name="Hamilton-Brehm S.D."/>
            <person name="Davenport K.W."/>
            <person name="Podar M."/>
            <person name="Brown S.D."/>
            <person name="Land M.L."/>
            <person name="Hauser L.J."/>
            <person name="Klingeman D.M."/>
            <person name="Raman B."/>
            <person name="Goodwin L.A."/>
            <person name="Tapia R."/>
            <person name="Meincke L.J."/>
            <person name="Detter J.C."/>
            <person name="Bruce D.C."/>
            <person name="Han C.S."/>
            <person name="Palumbo A.V."/>
            <person name="Cottingham R.W."/>
            <person name="Keller M."/>
            <person name="Graham D.E."/>
        </authorList>
    </citation>
    <scope>NUCLEOTIDE SEQUENCE [LARGE SCALE GENOMIC DNA]</scope>
    <source>
        <strain evidence="3">ATCC BAA-2073 / strain OB47</strain>
    </source>
</reference>
<evidence type="ECO:0000313" key="2">
    <source>
        <dbReference type="EMBL" id="ADL43101.1"/>
    </source>
</evidence>
<dbReference type="Proteomes" id="UP000000347">
    <property type="component" value="Chromosome"/>
</dbReference>
<sequence>MKNKAFLNVLVFFVIISLVIGIRCVEQKNYFFETK</sequence>